<keyword evidence="2" id="KW-0597">Phosphoprotein</keyword>
<name>A0ABR3FU48_9AGAR</name>
<dbReference type="InterPro" id="IPR036736">
    <property type="entry name" value="ACP-like_sf"/>
</dbReference>
<dbReference type="InterPro" id="IPR011004">
    <property type="entry name" value="Trimer_LpxA-like_sf"/>
</dbReference>
<feature type="transmembrane region" description="Helical" evidence="3">
    <location>
        <begin position="886"/>
        <end position="906"/>
    </location>
</feature>
<proteinExistence type="predicted"/>
<dbReference type="InterPro" id="IPR000873">
    <property type="entry name" value="AMP-dep_synth/lig_dom"/>
</dbReference>
<evidence type="ECO:0000313" key="5">
    <source>
        <dbReference type="EMBL" id="KAL0579004.1"/>
    </source>
</evidence>
<dbReference type="Gene3D" id="3.40.50.12780">
    <property type="entry name" value="N-terminal domain of ligase-like"/>
    <property type="match status" value="1"/>
</dbReference>
<dbReference type="SUPFAM" id="SSF56801">
    <property type="entry name" value="Acetyl-CoA synthetase-like"/>
    <property type="match status" value="1"/>
</dbReference>
<evidence type="ECO:0000256" key="2">
    <source>
        <dbReference type="ARBA" id="ARBA00022553"/>
    </source>
</evidence>
<reference evidence="5 6" key="1">
    <citation type="submission" date="2024-02" db="EMBL/GenBank/DDBJ databases">
        <title>A draft genome for the cacao thread blight pathogen Marasmius crinis-equi.</title>
        <authorList>
            <person name="Cohen S.P."/>
            <person name="Baruah I.K."/>
            <person name="Amoako-Attah I."/>
            <person name="Bukari Y."/>
            <person name="Meinhardt L.W."/>
            <person name="Bailey B.A."/>
        </authorList>
    </citation>
    <scope>NUCLEOTIDE SEQUENCE [LARGE SCALE GENOMIC DNA]</scope>
    <source>
        <strain evidence="5 6">GH-76</strain>
    </source>
</reference>
<dbReference type="InterPro" id="IPR042099">
    <property type="entry name" value="ANL_N_sf"/>
</dbReference>
<keyword evidence="3" id="KW-0812">Transmembrane</keyword>
<organism evidence="5 6">
    <name type="scientific">Marasmius crinis-equi</name>
    <dbReference type="NCBI Taxonomy" id="585013"/>
    <lineage>
        <taxon>Eukaryota</taxon>
        <taxon>Fungi</taxon>
        <taxon>Dikarya</taxon>
        <taxon>Basidiomycota</taxon>
        <taxon>Agaricomycotina</taxon>
        <taxon>Agaricomycetes</taxon>
        <taxon>Agaricomycetidae</taxon>
        <taxon>Agaricales</taxon>
        <taxon>Marasmiineae</taxon>
        <taxon>Marasmiaceae</taxon>
        <taxon>Marasmius</taxon>
    </lineage>
</organism>
<protein>
    <recommendedName>
        <fullName evidence="4">Carrier domain-containing protein</fullName>
    </recommendedName>
</protein>
<dbReference type="SUPFAM" id="SSF51161">
    <property type="entry name" value="Trimeric LpxA-like enzymes"/>
    <property type="match status" value="2"/>
</dbReference>
<dbReference type="PANTHER" id="PTHR43201">
    <property type="entry name" value="ACYL-COA SYNTHETASE"/>
    <property type="match status" value="1"/>
</dbReference>
<feature type="transmembrane region" description="Helical" evidence="3">
    <location>
        <begin position="841"/>
        <end position="866"/>
    </location>
</feature>
<dbReference type="Gene3D" id="3.30.300.30">
    <property type="match status" value="1"/>
</dbReference>
<feature type="transmembrane region" description="Helical" evidence="3">
    <location>
        <begin position="1348"/>
        <end position="1375"/>
    </location>
</feature>
<comment type="caution">
    <text evidence="5">The sequence shown here is derived from an EMBL/GenBank/DDBJ whole genome shotgun (WGS) entry which is preliminary data.</text>
</comment>
<feature type="domain" description="Carrier" evidence="4">
    <location>
        <begin position="681"/>
        <end position="758"/>
    </location>
</feature>
<evidence type="ECO:0000313" key="6">
    <source>
        <dbReference type="Proteomes" id="UP001465976"/>
    </source>
</evidence>
<dbReference type="SMART" id="SM00823">
    <property type="entry name" value="PKS_PP"/>
    <property type="match status" value="1"/>
</dbReference>
<dbReference type="EMBL" id="JBAHYK010000075">
    <property type="protein sequence ID" value="KAL0579004.1"/>
    <property type="molecule type" value="Genomic_DNA"/>
</dbReference>
<dbReference type="Proteomes" id="UP001465976">
    <property type="component" value="Unassembled WGS sequence"/>
</dbReference>
<keyword evidence="1" id="KW-0596">Phosphopantetheine</keyword>
<dbReference type="InterPro" id="IPR045851">
    <property type="entry name" value="AMP-bd_C_sf"/>
</dbReference>
<dbReference type="InterPro" id="IPR020806">
    <property type="entry name" value="PKS_PP-bd"/>
</dbReference>
<sequence>MSTPLSFLRARPSTSLSAGLSLGDELANQLAHSSIHTLLDCLCTTNDPAILSPDKSRKPLTHGSLRSFISQFSLPCPARHSPLGPNDRVAVVLPTGPENAVTVLAVAAYHTCAPFNSSCTASELKEDVIRLNVKAVITTRESLQRLELAALHQELGCDVIFVDSHLSGPAGLFELSLFGEDNLRSFQRPSPPHGLDDRSLVLHTSGTSGKKKAVPYTLRSLIIGTWAVVESWDLRASDVNMNMMPLFHVGGIVRNLMAPVFSGGSTIVCAGFDPIAFWTVAADLGATWYYAAPTIHHAILSSQPDHISATEDIRIRMVCNAAGGLLPSLALSIKERFPLAVVLPSYGMTECMPIASPPTTYQLDRPGCSGIACGPYLSIRDPFNLERELERGKTGAVSVRGLPTFGGYEVSPDISVPLDTSAFTSEGWFDSGDVGYMDEDGYLYITGRSKEIINKGGEVVSPFEVEEAIVTAARGRVKNALAFSVEHDVLQETIAVVIVSAPGQPRLGLPQLQDLLKDHLHPSKWPFAIVYMDDVPKNSAGKPLRIKLGQRLRIGCLSDSVPVLHRHYEAVVPSSQASLSESIKCRRVEVQVKVVEDCLMRTGGVSDVATRIRADGILEAYVSVSSREKVDESSLRTSLGRYTHGYAIPEFHLLECPISREANGDVDFDAMQKDLDRQRSQSMSPQARAIRDIVASLLNISPSTISSESDFFLLGGNSLLLGRLSYEIRKQMGVNIPVTSIFTNSTISGIAAAIAKADTLSIAESSPYTNSEFSSSSVMLVARSEGSAAGRRGQKHPLVMIVQTIPFVFFYQVKGALTWTVFLYLLSFMSPLVSGNFWERMAGLICAIFVGRVLVRVVAPCAAILFKWVVIGRYKPGTYPMWSNYYLRWWIVNQSIMLAGRGVFAFHPSLQILYYRLLGASIGKNVKIDERAQLGEFDLITIQDNCRIDNVLIRGFCVERGGCFRLAPIVLQRNAVVNTYTQISPGTTVAEGAVYGPHSSTLEPPSPPQFAAYNKQSIPVLHWALQLTVAWPIIIAATFISYIPWFTILWLMFELTFVDQEGLDTLPAVVFWFASPKRIALHFLARAVRAVATPVLQVLLGVLVKRALGLNRVLEHDSPVSRLILLRRFVNSRLLSNRKLRDCFAILGTHYEVVSVIYRMMGARVGRRVYWPGSGIWCQDPELLEIGDDVVFGSRSEIFTTDALGSMKVTIGNGAMIADRVVLLPGTDIGPRAVLGSGTLTSRGKAYPAGSTWIGSDRGEAVCLNKGSPGLKKESGSTTTPFGRAFYERKAPYFVYPYPLILVISVLFSCFCAVYWATPAVFAVQVLKTLYIRFPQLHLLQTDWYEMVIIYGIVVACYVVIVTLQGALAVAWVIATKWIVIGERKSGNYDWDKSDYCQRWQLHLIFMKLMFYGFECWEPR</sequence>
<feature type="transmembrane region" description="Helical" evidence="3">
    <location>
        <begin position="809"/>
        <end position="829"/>
    </location>
</feature>
<evidence type="ECO:0000256" key="1">
    <source>
        <dbReference type="ARBA" id="ARBA00022450"/>
    </source>
</evidence>
<feature type="transmembrane region" description="Helical" evidence="3">
    <location>
        <begin position="1029"/>
        <end position="1053"/>
    </location>
</feature>
<evidence type="ECO:0000256" key="3">
    <source>
        <dbReference type="SAM" id="Phobius"/>
    </source>
</evidence>
<dbReference type="Pfam" id="PF00501">
    <property type="entry name" value="AMP-binding"/>
    <property type="match status" value="1"/>
</dbReference>
<dbReference type="PROSITE" id="PS50075">
    <property type="entry name" value="CARRIER"/>
    <property type="match status" value="1"/>
</dbReference>
<dbReference type="InterPro" id="IPR009081">
    <property type="entry name" value="PP-bd_ACP"/>
</dbReference>
<gene>
    <name evidence="5" type="ORF">V5O48_002999</name>
</gene>
<dbReference type="SUPFAM" id="SSF47336">
    <property type="entry name" value="ACP-like"/>
    <property type="match status" value="1"/>
</dbReference>
<feature type="transmembrane region" description="Helical" evidence="3">
    <location>
        <begin position="1293"/>
        <end position="1317"/>
    </location>
</feature>
<accession>A0ABR3FU48</accession>
<feature type="transmembrane region" description="Helical" evidence="3">
    <location>
        <begin position="1079"/>
        <end position="1104"/>
    </location>
</feature>
<dbReference type="Pfam" id="PF00550">
    <property type="entry name" value="PP-binding"/>
    <property type="match status" value="1"/>
</dbReference>
<dbReference type="PANTHER" id="PTHR43201:SF10">
    <property type="entry name" value="CARRIER DOMAIN-CONTAINING PROTEIN"/>
    <property type="match status" value="1"/>
</dbReference>
<evidence type="ECO:0000259" key="4">
    <source>
        <dbReference type="PROSITE" id="PS50075"/>
    </source>
</evidence>
<dbReference type="Gene3D" id="2.160.10.10">
    <property type="entry name" value="Hexapeptide repeat proteins"/>
    <property type="match status" value="2"/>
</dbReference>
<dbReference type="Gene3D" id="1.10.1200.10">
    <property type="entry name" value="ACP-like"/>
    <property type="match status" value="1"/>
</dbReference>
<keyword evidence="6" id="KW-1185">Reference proteome</keyword>
<keyword evidence="3" id="KW-0472">Membrane</keyword>
<keyword evidence="3" id="KW-1133">Transmembrane helix</keyword>